<reference evidence="9" key="1">
    <citation type="submission" date="2022-11" db="UniProtKB">
        <authorList>
            <consortium name="WormBaseParasite"/>
        </authorList>
    </citation>
    <scope>IDENTIFICATION</scope>
</reference>
<feature type="region of interest" description="Disordered" evidence="6">
    <location>
        <begin position="19"/>
        <end position="153"/>
    </location>
</feature>
<dbReference type="GO" id="GO:0000977">
    <property type="term" value="F:RNA polymerase II transcription regulatory region sequence-specific DNA binding"/>
    <property type="evidence" value="ECO:0007669"/>
    <property type="project" value="TreeGrafter"/>
</dbReference>
<keyword evidence="8" id="KW-1185">Reference proteome</keyword>
<dbReference type="GO" id="GO:0005634">
    <property type="term" value="C:nucleus"/>
    <property type="evidence" value="ECO:0007669"/>
    <property type="project" value="TreeGrafter"/>
</dbReference>
<dbReference type="Proteomes" id="UP000887566">
    <property type="component" value="Unplaced"/>
</dbReference>
<dbReference type="PANTHER" id="PTHR24409:SF295">
    <property type="entry name" value="AZ2-RELATED"/>
    <property type="match status" value="1"/>
</dbReference>
<dbReference type="PROSITE" id="PS00028">
    <property type="entry name" value="ZINC_FINGER_C2H2_1"/>
    <property type="match status" value="4"/>
</dbReference>
<dbReference type="GO" id="GO:0008270">
    <property type="term" value="F:zinc ion binding"/>
    <property type="evidence" value="ECO:0007669"/>
    <property type="project" value="UniProtKB-KW"/>
</dbReference>
<dbReference type="SMART" id="SM00355">
    <property type="entry name" value="ZnF_C2H2"/>
    <property type="match status" value="8"/>
</dbReference>
<dbReference type="GO" id="GO:0000981">
    <property type="term" value="F:DNA-binding transcription factor activity, RNA polymerase II-specific"/>
    <property type="evidence" value="ECO:0007669"/>
    <property type="project" value="TreeGrafter"/>
</dbReference>
<evidence type="ECO:0000313" key="9">
    <source>
        <dbReference type="WBParaSite" id="PSAMB.scaffold1576size29842.g13997.t2"/>
    </source>
</evidence>
<dbReference type="Gene3D" id="3.30.160.60">
    <property type="entry name" value="Classic Zinc Finger"/>
    <property type="match status" value="3"/>
</dbReference>
<feature type="domain" description="C2H2-type" evidence="7">
    <location>
        <begin position="503"/>
        <end position="531"/>
    </location>
</feature>
<protein>
    <submittedName>
        <fullName evidence="9">C2H2-type domain-containing protein</fullName>
    </submittedName>
</protein>
<keyword evidence="4" id="KW-0862">Zinc</keyword>
<dbReference type="AlphaFoldDB" id="A0A914V5V8"/>
<dbReference type="Pfam" id="PF13894">
    <property type="entry name" value="zf-C2H2_4"/>
    <property type="match status" value="1"/>
</dbReference>
<proteinExistence type="predicted"/>
<dbReference type="InterPro" id="IPR013087">
    <property type="entry name" value="Znf_C2H2_type"/>
</dbReference>
<keyword evidence="3 5" id="KW-0863">Zinc-finger</keyword>
<evidence type="ECO:0000256" key="5">
    <source>
        <dbReference type="PROSITE-ProRule" id="PRU00042"/>
    </source>
</evidence>
<dbReference type="WBParaSite" id="PSAMB.scaffold1576size29842.g13997.t2">
    <property type="protein sequence ID" value="PSAMB.scaffold1576size29842.g13997.t2"/>
    <property type="gene ID" value="PSAMB.scaffold1576size29842.g13997"/>
</dbReference>
<feature type="domain" description="C2H2-type" evidence="7">
    <location>
        <begin position="417"/>
        <end position="445"/>
    </location>
</feature>
<name>A0A914V5V8_9BILA</name>
<feature type="compositionally biased region" description="Polar residues" evidence="6">
    <location>
        <begin position="219"/>
        <end position="229"/>
    </location>
</feature>
<keyword evidence="1" id="KW-0479">Metal-binding</keyword>
<evidence type="ECO:0000256" key="6">
    <source>
        <dbReference type="SAM" id="MobiDB-lite"/>
    </source>
</evidence>
<keyword evidence="2" id="KW-0677">Repeat</keyword>
<evidence type="ECO:0000259" key="7">
    <source>
        <dbReference type="PROSITE" id="PS50157"/>
    </source>
</evidence>
<feature type="region of interest" description="Disordered" evidence="6">
    <location>
        <begin position="219"/>
        <end position="295"/>
    </location>
</feature>
<dbReference type="InterPro" id="IPR036236">
    <property type="entry name" value="Znf_C2H2_sf"/>
</dbReference>
<evidence type="ECO:0000256" key="2">
    <source>
        <dbReference type="ARBA" id="ARBA00022737"/>
    </source>
</evidence>
<feature type="domain" description="C2H2-type" evidence="7">
    <location>
        <begin position="532"/>
        <end position="556"/>
    </location>
</feature>
<feature type="domain" description="C2H2-type" evidence="7">
    <location>
        <begin position="306"/>
        <end position="334"/>
    </location>
</feature>
<feature type="compositionally biased region" description="Basic and acidic residues" evidence="6">
    <location>
        <begin position="41"/>
        <end position="52"/>
    </location>
</feature>
<evidence type="ECO:0000256" key="4">
    <source>
        <dbReference type="ARBA" id="ARBA00022833"/>
    </source>
</evidence>
<dbReference type="PANTHER" id="PTHR24409">
    <property type="entry name" value="ZINC FINGER PROTEIN 142"/>
    <property type="match status" value="1"/>
</dbReference>
<evidence type="ECO:0000313" key="8">
    <source>
        <dbReference type="Proteomes" id="UP000887566"/>
    </source>
</evidence>
<dbReference type="SUPFAM" id="SSF57667">
    <property type="entry name" value="beta-beta-alpha zinc fingers"/>
    <property type="match status" value="1"/>
</dbReference>
<feature type="compositionally biased region" description="Low complexity" evidence="6">
    <location>
        <begin position="230"/>
        <end position="250"/>
    </location>
</feature>
<accession>A0A914V5V8</accession>
<evidence type="ECO:0000256" key="3">
    <source>
        <dbReference type="ARBA" id="ARBA00022771"/>
    </source>
</evidence>
<evidence type="ECO:0000256" key="1">
    <source>
        <dbReference type="ARBA" id="ARBA00022723"/>
    </source>
</evidence>
<sequence>MNKEIEEMPASNFDCRLVYGGLGSAGDQATDGTSPSAVADKLADSPMEDHDSGSSSAGSDVEEVVDNGQNGVDVAMADGDEPYVPQQLDTSRPPPNLPSYQPSFLPFNHAYAGFGYAGPPSAQQSEKKPPKNGNNKGSGGFPRRVDRAPRSYSPISFEARNRLAELLREKEAALAESTARLDGVGELLARLRNPEPSKQRLVVADHGVPIVPFGEQLSVATSSPPDSGVSSLTSPCSTAPSSAPQTSAAAKGIRSNGSMAPRRSVGSGSSAYVPLHEPLGPGDVPPPPPHPTDPKEVRRLIRSKMHRCKRCKNRFIERNLYERHLRDRHPEDYTVYMVQQEEEMEQQRLEEIEANRLEELQCGGFIPPASEIAAENFDVDPDKIPLPGELSGGIPARFDRYGVLRQPKRPYRKKISPQCPFCDKRFRNEHSLKKHLAKKHADAIDFVQCTKCFKTLKNAEAVDNHTCELLYVCFECTPIRNLCTEQRLMQHRSKFHRGANSGFRCNQCALKFLTPRKLRKHKKMSHVFTKTYPCHFCEELFTSESSVVTHERIHTGIIKFECKICDFKCNRYVVTHERIHTGIIKFECKICDFKCNRYVRMEEHRKEEHGYICSICQERLSEWSEMKNHTLVAHGGYLTSENNASYIESPRVWIMFKGE</sequence>
<organism evidence="8 9">
    <name type="scientific">Plectus sambesii</name>
    <dbReference type="NCBI Taxonomy" id="2011161"/>
    <lineage>
        <taxon>Eukaryota</taxon>
        <taxon>Metazoa</taxon>
        <taxon>Ecdysozoa</taxon>
        <taxon>Nematoda</taxon>
        <taxon>Chromadorea</taxon>
        <taxon>Plectida</taxon>
        <taxon>Plectina</taxon>
        <taxon>Plectoidea</taxon>
        <taxon>Plectidae</taxon>
        <taxon>Plectus</taxon>
    </lineage>
</organism>
<dbReference type="PROSITE" id="PS50157">
    <property type="entry name" value="ZINC_FINGER_C2H2_2"/>
    <property type="match status" value="4"/>
</dbReference>